<proteinExistence type="predicted"/>
<sequence>MINFRYHIVSLVAVFMALAIGIVVGATILGDRINEGIVAQAAQDRKELQLQRAEVLRLNDLLKYQNDYAEKVAKPISDQLLRDQTVAIVTMPGAPRSVVNSVSAAVTDAGGVVTATAEVRSNTFDPDRAADTDAVVKAFADRVTFQPNDTTATKVGRLIARALLAHEPLTRDPVADDIIKGLADGKLVSTNTDGNLRARVVVVVTAPALDPRPEAEVLAAHVQLEVALKGETAGAVAAVVAGPNSEDVEGTDVASVRADAIATEALSTVDVADLPSGVTTVVLAAKEQLLGRQGHYGAAPSRDDVAPKIPVQ</sequence>
<dbReference type="RefSeq" id="WP_204919783.1">
    <property type="nucleotide sequence ID" value="NZ_BAAAQP010000003.1"/>
</dbReference>
<name>A0ABS2RN85_9ACTN</name>
<evidence type="ECO:0008006" key="3">
    <source>
        <dbReference type="Google" id="ProtNLM"/>
    </source>
</evidence>
<organism evidence="1 2">
    <name type="scientific">Microlunatus panaciterrae</name>
    <dbReference type="NCBI Taxonomy" id="400768"/>
    <lineage>
        <taxon>Bacteria</taxon>
        <taxon>Bacillati</taxon>
        <taxon>Actinomycetota</taxon>
        <taxon>Actinomycetes</taxon>
        <taxon>Propionibacteriales</taxon>
        <taxon>Propionibacteriaceae</taxon>
        <taxon>Microlunatus</taxon>
    </lineage>
</organism>
<dbReference type="Proteomes" id="UP000704762">
    <property type="component" value="Unassembled WGS sequence"/>
</dbReference>
<dbReference type="Pfam" id="PF11382">
    <property type="entry name" value="MctB"/>
    <property type="match status" value="1"/>
</dbReference>
<evidence type="ECO:0000313" key="2">
    <source>
        <dbReference type="Proteomes" id="UP000704762"/>
    </source>
</evidence>
<accession>A0ABS2RN85</accession>
<protein>
    <recommendedName>
        <fullName evidence="3">Copper transport outer membrane protein, MctB</fullName>
    </recommendedName>
</protein>
<reference evidence="1 2" key="1">
    <citation type="submission" date="2021-01" db="EMBL/GenBank/DDBJ databases">
        <title>Sequencing the genomes of 1000 actinobacteria strains.</title>
        <authorList>
            <person name="Klenk H.-P."/>
        </authorList>
    </citation>
    <scope>NUCLEOTIDE SEQUENCE [LARGE SCALE GENOMIC DNA]</scope>
    <source>
        <strain evidence="1 2">DSM 18662</strain>
    </source>
</reference>
<keyword evidence="2" id="KW-1185">Reference proteome</keyword>
<gene>
    <name evidence="1" type="ORF">JOE57_003387</name>
</gene>
<dbReference type="EMBL" id="JAFBCF010000001">
    <property type="protein sequence ID" value="MBM7800466.1"/>
    <property type="molecule type" value="Genomic_DNA"/>
</dbReference>
<dbReference type="InterPro" id="IPR021522">
    <property type="entry name" value="MctB"/>
</dbReference>
<comment type="caution">
    <text evidence="1">The sequence shown here is derived from an EMBL/GenBank/DDBJ whole genome shotgun (WGS) entry which is preliminary data.</text>
</comment>
<evidence type="ECO:0000313" key="1">
    <source>
        <dbReference type="EMBL" id="MBM7800466.1"/>
    </source>
</evidence>